<dbReference type="eggNOG" id="ENOG502ZCA0">
    <property type="taxonomic scope" value="Bacteria"/>
</dbReference>
<evidence type="ECO:0000313" key="2">
    <source>
        <dbReference type="EMBL" id="EIJ39043.1"/>
    </source>
</evidence>
<dbReference type="InterPro" id="IPR025345">
    <property type="entry name" value="DUF4249"/>
</dbReference>
<accession>I3C600</accession>
<name>I3C600_9FLAO</name>
<dbReference type="HOGENOM" id="CLU_079066_0_1_10"/>
<dbReference type="RefSeq" id="WP_008612402.1">
    <property type="nucleotide sequence ID" value="NZ_JH651379.1"/>
</dbReference>
<dbReference type="AlphaFoldDB" id="I3C600"/>
<dbReference type="OrthoDB" id="1430047at2"/>
<feature type="signal peptide" evidence="1">
    <location>
        <begin position="1"/>
        <end position="28"/>
    </location>
</feature>
<sequence length="279" mass="31782">MKYFIKYSFKRISFIYISSLLVVLLASCEDVVEVDLDAGASKLVIDAEIVWIKGTDGKQQTIKISRMTDYYNEVVPKVSGAQVYIENSEGETFNFDESEAGFYVCEDFIPELYKNYTLYVAVDGQSFTATEQLTSVTAINKIEQRTVLDFSDEEEIEVEIFYDDPIDETNYYLSDFKSENFLYPEYILSDDSLNNGNELNDSHSDEDIFAGDTLEITHRGISQQFYNYMNLILDASSANPFAAPPANIRGNIVNQNDPNNFALGYFRLCEANHVLYVVE</sequence>
<evidence type="ECO:0000256" key="1">
    <source>
        <dbReference type="SAM" id="SignalP"/>
    </source>
</evidence>
<keyword evidence="3" id="KW-1185">Reference proteome</keyword>
<evidence type="ECO:0000313" key="3">
    <source>
        <dbReference type="Proteomes" id="UP000004690"/>
    </source>
</evidence>
<reference evidence="2 3" key="1">
    <citation type="submission" date="2012-02" db="EMBL/GenBank/DDBJ databases">
        <title>Improved High-Quality Draft genome of Joostella marina DSM 19592.</title>
        <authorList>
            <consortium name="US DOE Joint Genome Institute (JGI-PGF)"/>
            <person name="Lucas S."/>
            <person name="Copeland A."/>
            <person name="Lapidus A."/>
            <person name="Bruce D."/>
            <person name="Goodwin L."/>
            <person name="Pitluck S."/>
            <person name="Peters L."/>
            <person name="Chertkov O."/>
            <person name="Ovchinnikova G."/>
            <person name="Kyrpides N."/>
            <person name="Mavromatis K."/>
            <person name="Detter J.C."/>
            <person name="Han C."/>
            <person name="Land M."/>
            <person name="Hauser L."/>
            <person name="Markowitz V."/>
            <person name="Cheng J.-F."/>
            <person name="Hugenholtz P."/>
            <person name="Woyke T."/>
            <person name="Wu D."/>
            <person name="Tindall B."/>
            <person name="Brambilla E."/>
            <person name="Klenk H.-P."/>
            <person name="Eisen J.A."/>
        </authorList>
    </citation>
    <scope>NUCLEOTIDE SEQUENCE [LARGE SCALE GENOMIC DNA]</scope>
    <source>
        <strain evidence="2 3">DSM 19592</strain>
    </source>
</reference>
<proteinExistence type="predicted"/>
<dbReference type="PROSITE" id="PS51257">
    <property type="entry name" value="PROKAR_LIPOPROTEIN"/>
    <property type="match status" value="1"/>
</dbReference>
<gene>
    <name evidence="2" type="ORF">JoomaDRAFT_2049</name>
</gene>
<feature type="chain" id="PRO_5005684406" description="DUF4249 domain-containing protein" evidence="1">
    <location>
        <begin position="29"/>
        <end position="279"/>
    </location>
</feature>
<dbReference type="Proteomes" id="UP000004690">
    <property type="component" value="Unassembled WGS sequence"/>
</dbReference>
<dbReference type="STRING" id="926559.JoomaDRAFT_2049"/>
<dbReference type="EMBL" id="JH651379">
    <property type="protein sequence ID" value="EIJ39043.1"/>
    <property type="molecule type" value="Genomic_DNA"/>
</dbReference>
<organism evidence="2 3">
    <name type="scientific">Galbibacter orientalis DSM 19592</name>
    <dbReference type="NCBI Taxonomy" id="926559"/>
    <lineage>
        <taxon>Bacteria</taxon>
        <taxon>Pseudomonadati</taxon>
        <taxon>Bacteroidota</taxon>
        <taxon>Flavobacteriia</taxon>
        <taxon>Flavobacteriales</taxon>
        <taxon>Flavobacteriaceae</taxon>
        <taxon>Galbibacter</taxon>
    </lineage>
</organism>
<protein>
    <recommendedName>
        <fullName evidence="4">DUF4249 domain-containing protein</fullName>
    </recommendedName>
</protein>
<dbReference type="Pfam" id="PF14054">
    <property type="entry name" value="DUF4249"/>
    <property type="match status" value="1"/>
</dbReference>
<keyword evidence="1" id="KW-0732">Signal</keyword>
<evidence type="ECO:0008006" key="4">
    <source>
        <dbReference type="Google" id="ProtNLM"/>
    </source>
</evidence>